<feature type="compositionally biased region" description="Polar residues" evidence="1">
    <location>
        <begin position="63"/>
        <end position="78"/>
    </location>
</feature>
<feature type="region of interest" description="Disordered" evidence="1">
    <location>
        <begin position="27"/>
        <end position="128"/>
    </location>
</feature>
<feature type="compositionally biased region" description="Acidic residues" evidence="1">
    <location>
        <begin position="147"/>
        <end position="159"/>
    </location>
</feature>
<gene>
    <name evidence="2" type="ORF">K7X08_020409</name>
</gene>
<keyword evidence="3" id="KW-1185">Reference proteome</keyword>
<dbReference type="CDD" id="cd16449">
    <property type="entry name" value="RING-HC"/>
    <property type="match status" value="1"/>
</dbReference>
<evidence type="ECO:0000256" key="1">
    <source>
        <dbReference type="SAM" id="MobiDB-lite"/>
    </source>
</evidence>
<dbReference type="SUPFAM" id="SSF57850">
    <property type="entry name" value="RING/U-box"/>
    <property type="match status" value="1"/>
</dbReference>
<reference evidence="3" key="1">
    <citation type="journal article" date="2023" name="Proc. Natl. Acad. Sci. U.S.A.">
        <title>Genomic and structural basis for evolution of tropane alkaloid biosynthesis.</title>
        <authorList>
            <person name="Wanga Y.-J."/>
            <person name="Taina T."/>
            <person name="Yua J.-Y."/>
            <person name="Lia J."/>
            <person name="Xua B."/>
            <person name="Chenc J."/>
            <person name="D'Auriad J.C."/>
            <person name="Huanga J.-P."/>
            <person name="Huanga S.-X."/>
        </authorList>
    </citation>
    <scope>NUCLEOTIDE SEQUENCE [LARGE SCALE GENOMIC DNA]</scope>
    <source>
        <strain evidence="3">cv. KIB-2019</strain>
    </source>
</reference>
<dbReference type="PANTHER" id="PTHR46629">
    <property type="entry name" value="OS01G0917900 PROTEIN"/>
    <property type="match status" value="1"/>
</dbReference>
<dbReference type="AlphaFoldDB" id="A0A9Q1M9P0"/>
<feature type="region of interest" description="Disordered" evidence="1">
    <location>
        <begin position="140"/>
        <end position="159"/>
    </location>
</feature>
<protein>
    <submittedName>
        <fullName evidence="2">Uncharacterized protein</fullName>
    </submittedName>
</protein>
<name>A0A9Q1M9P0_9SOLA</name>
<feature type="compositionally biased region" description="Acidic residues" evidence="1">
    <location>
        <begin position="96"/>
        <end position="117"/>
    </location>
</feature>
<organism evidence="2 3">
    <name type="scientific">Anisodus acutangulus</name>
    <dbReference type="NCBI Taxonomy" id="402998"/>
    <lineage>
        <taxon>Eukaryota</taxon>
        <taxon>Viridiplantae</taxon>
        <taxon>Streptophyta</taxon>
        <taxon>Embryophyta</taxon>
        <taxon>Tracheophyta</taxon>
        <taxon>Spermatophyta</taxon>
        <taxon>Magnoliopsida</taxon>
        <taxon>eudicotyledons</taxon>
        <taxon>Gunneridae</taxon>
        <taxon>Pentapetalae</taxon>
        <taxon>asterids</taxon>
        <taxon>lamiids</taxon>
        <taxon>Solanales</taxon>
        <taxon>Solanaceae</taxon>
        <taxon>Solanoideae</taxon>
        <taxon>Hyoscyameae</taxon>
        <taxon>Anisodus</taxon>
    </lineage>
</organism>
<feature type="compositionally biased region" description="Basic and acidic residues" evidence="1">
    <location>
        <begin position="118"/>
        <end position="128"/>
    </location>
</feature>
<accession>A0A9Q1M9P0</accession>
<comment type="caution">
    <text evidence="2">The sequence shown here is derived from an EMBL/GenBank/DDBJ whole genome shotgun (WGS) entry which is preliminary data.</text>
</comment>
<sequence length="336" mass="36966">MDSITPTPVPVSDIDIPINRAMSRRLSARFPSSKDDMYPDDIVNEFGQSPLSGSRRGMDPGTRSRTLNRNSSKAQRGSASAKFDPSLSLRRSGTNSEDEEDESEDEENEQESAEEGEENTKGGEEEPVRMSLMSLLAESEGSSYMMGEDEDDDEDDAGDDVGGELNNCCVCQVRHKGAAFVPCGHSFCRNSSITSTTTLTRHREEDDKWVHDLYQPDELEGSNQRVGTKDLRLKLQQATQIIKGSLSGGTRDLREKLSGTVYSQTVKTDAPKTKLNAIPEVSKPAKRSVTAEAPASETKNVACKVSKKKSQQKVESVDSFLQALGLEMLIWLLLYT</sequence>
<dbReference type="Proteomes" id="UP001152561">
    <property type="component" value="Unassembled WGS sequence"/>
</dbReference>
<evidence type="ECO:0000313" key="3">
    <source>
        <dbReference type="Proteomes" id="UP001152561"/>
    </source>
</evidence>
<dbReference type="EMBL" id="JAJAGQ010000009">
    <property type="protein sequence ID" value="KAJ8553016.1"/>
    <property type="molecule type" value="Genomic_DNA"/>
</dbReference>
<dbReference type="OrthoDB" id="1711136at2759"/>
<evidence type="ECO:0000313" key="2">
    <source>
        <dbReference type="EMBL" id="KAJ8553016.1"/>
    </source>
</evidence>
<proteinExistence type="predicted"/>